<evidence type="ECO:0000256" key="1">
    <source>
        <dbReference type="SAM" id="Phobius"/>
    </source>
</evidence>
<proteinExistence type="predicted"/>
<sequence length="329" mass="36339">MKRITLTIGIIALLAIGAQQTMNVKPYYRSSFGDCGRCHNTPAMAYNASNADALITLDGNETEDFWGDMGNTMYIPISPLNGPGDDEHFGFVRARISQNSTHLFAIFRAPSDDARVNGSDSRSGDRDAFALLWNVNQDNFNLNMFDGMKSAEEGKMIDNIMWIPTLDETGTIDDAAGLDGVEGTVYDEAYTDVGRTTDDTNDWNVAALFQTSHGHTDYYIEMVRPLVTADGTDDVQFQYDGYYGFAVAVWNQTSLGDHWVSYEQYVWVSGVDGVNPADIVEVTITEAGDDVTITEAGETVTEDSPFDMLFAFFGLFSVGLTVTLLRRRK</sequence>
<evidence type="ECO:0008006" key="3">
    <source>
        <dbReference type="Google" id="ProtNLM"/>
    </source>
</evidence>
<keyword evidence="1" id="KW-0472">Membrane</keyword>
<dbReference type="EMBL" id="LAZR01032283">
    <property type="protein sequence ID" value="KKL51345.1"/>
    <property type="molecule type" value="Genomic_DNA"/>
</dbReference>
<protein>
    <recommendedName>
        <fullName evidence="3">Cytochrome c-552/DMSO reductase-like haem-binding domain-containing protein</fullName>
    </recommendedName>
</protein>
<keyword evidence="1" id="KW-0812">Transmembrane</keyword>
<keyword evidence="1" id="KW-1133">Transmembrane helix</keyword>
<gene>
    <name evidence="2" type="ORF">LCGC14_2296410</name>
</gene>
<evidence type="ECO:0000313" key="2">
    <source>
        <dbReference type="EMBL" id="KKL51345.1"/>
    </source>
</evidence>
<reference evidence="2" key="1">
    <citation type="journal article" date="2015" name="Nature">
        <title>Complex archaea that bridge the gap between prokaryotes and eukaryotes.</title>
        <authorList>
            <person name="Spang A."/>
            <person name="Saw J.H."/>
            <person name="Jorgensen S.L."/>
            <person name="Zaremba-Niedzwiedzka K."/>
            <person name="Martijn J."/>
            <person name="Lind A.E."/>
            <person name="van Eijk R."/>
            <person name="Schleper C."/>
            <person name="Guy L."/>
            <person name="Ettema T.J."/>
        </authorList>
    </citation>
    <scope>NUCLEOTIDE SEQUENCE</scope>
</reference>
<dbReference type="Gene3D" id="2.60.40.1190">
    <property type="match status" value="1"/>
</dbReference>
<dbReference type="AlphaFoldDB" id="A0A0F9F291"/>
<name>A0A0F9F291_9ZZZZ</name>
<accession>A0A0F9F291</accession>
<organism evidence="2">
    <name type="scientific">marine sediment metagenome</name>
    <dbReference type="NCBI Taxonomy" id="412755"/>
    <lineage>
        <taxon>unclassified sequences</taxon>
        <taxon>metagenomes</taxon>
        <taxon>ecological metagenomes</taxon>
    </lineage>
</organism>
<feature type="transmembrane region" description="Helical" evidence="1">
    <location>
        <begin position="308"/>
        <end position="325"/>
    </location>
</feature>
<comment type="caution">
    <text evidence="2">The sequence shown here is derived from an EMBL/GenBank/DDBJ whole genome shotgun (WGS) entry which is preliminary data.</text>
</comment>